<dbReference type="PANTHER" id="PTHR46206">
    <property type="entry name" value="CYTOCHROME P450"/>
    <property type="match status" value="1"/>
</dbReference>
<dbReference type="AlphaFoldDB" id="A0A4Z0YCM1"/>
<feature type="transmembrane region" description="Helical" evidence="8">
    <location>
        <begin position="234"/>
        <end position="257"/>
    </location>
</feature>
<reference evidence="9 10" key="1">
    <citation type="submission" date="2019-03" db="EMBL/GenBank/DDBJ databases">
        <title>Draft genome sequence of Xylaria hypoxylon DSM 108379, a ubiquitous saprotrophic-parasitic fungi on hardwood.</title>
        <authorList>
            <person name="Buettner E."/>
            <person name="Leonhardt S."/>
            <person name="Gebauer A.M."/>
            <person name="Liers C."/>
            <person name="Hofrichter M."/>
            <person name="Kellner H."/>
        </authorList>
    </citation>
    <scope>NUCLEOTIDE SEQUENCE [LARGE SCALE GENOMIC DNA]</scope>
    <source>
        <strain evidence="9 10">DSM 108379</strain>
    </source>
</reference>
<evidence type="ECO:0000256" key="5">
    <source>
        <dbReference type="ARBA" id="ARBA00023004"/>
    </source>
</evidence>
<dbReference type="InterPro" id="IPR001128">
    <property type="entry name" value="Cyt_P450"/>
</dbReference>
<dbReference type="PRINTS" id="PR00465">
    <property type="entry name" value="EP450IV"/>
</dbReference>
<evidence type="ECO:0000256" key="1">
    <source>
        <dbReference type="ARBA" id="ARBA00001971"/>
    </source>
</evidence>
<dbReference type="GO" id="GO:0020037">
    <property type="term" value="F:heme binding"/>
    <property type="evidence" value="ECO:0007669"/>
    <property type="project" value="InterPro"/>
</dbReference>
<dbReference type="CDD" id="cd11041">
    <property type="entry name" value="CYP503A1-like"/>
    <property type="match status" value="1"/>
</dbReference>
<dbReference type="GO" id="GO:0016705">
    <property type="term" value="F:oxidoreductase activity, acting on paired donors, with incorporation or reduction of molecular oxygen"/>
    <property type="evidence" value="ECO:0007669"/>
    <property type="project" value="InterPro"/>
</dbReference>
<feature type="transmembrane region" description="Helical" evidence="8">
    <location>
        <begin position="35"/>
        <end position="54"/>
    </location>
</feature>
<accession>A0A4Z0YCM1</accession>
<evidence type="ECO:0000313" key="9">
    <source>
        <dbReference type="EMBL" id="TGJ80807.1"/>
    </source>
</evidence>
<evidence type="ECO:0000256" key="8">
    <source>
        <dbReference type="SAM" id="Phobius"/>
    </source>
</evidence>
<evidence type="ECO:0000313" key="10">
    <source>
        <dbReference type="Proteomes" id="UP000297716"/>
    </source>
</evidence>
<keyword evidence="6" id="KW-0503">Monooxygenase</keyword>
<keyword evidence="10" id="KW-1185">Reference proteome</keyword>
<dbReference type="EMBL" id="SKBN01000200">
    <property type="protein sequence ID" value="TGJ80807.1"/>
    <property type="molecule type" value="Genomic_DNA"/>
</dbReference>
<evidence type="ECO:0000256" key="7">
    <source>
        <dbReference type="PIRSR" id="PIRSR602403-1"/>
    </source>
</evidence>
<dbReference type="Gene3D" id="1.10.630.10">
    <property type="entry name" value="Cytochrome P450"/>
    <property type="match status" value="1"/>
</dbReference>
<dbReference type="GO" id="GO:0005506">
    <property type="term" value="F:iron ion binding"/>
    <property type="evidence" value="ECO:0007669"/>
    <property type="project" value="InterPro"/>
</dbReference>
<keyword evidence="8" id="KW-0472">Membrane</keyword>
<organism evidence="9 10">
    <name type="scientific">Xylaria hypoxylon</name>
    <dbReference type="NCBI Taxonomy" id="37992"/>
    <lineage>
        <taxon>Eukaryota</taxon>
        <taxon>Fungi</taxon>
        <taxon>Dikarya</taxon>
        <taxon>Ascomycota</taxon>
        <taxon>Pezizomycotina</taxon>
        <taxon>Sordariomycetes</taxon>
        <taxon>Xylariomycetidae</taxon>
        <taxon>Xylariales</taxon>
        <taxon>Xylariaceae</taxon>
        <taxon>Xylaria</taxon>
    </lineage>
</organism>
<keyword evidence="5 7" id="KW-0408">Iron</keyword>
<keyword evidence="8" id="KW-0812">Transmembrane</keyword>
<gene>
    <name evidence="9" type="ORF">E0Z10_g7959</name>
</gene>
<evidence type="ECO:0000256" key="2">
    <source>
        <dbReference type="ARBA" id="ARBA00010617"/>
    </source>
</evidence>
<dbReference type="Proteomes" id="UP000297716">
    <property type="component" value="Unassembled WGS sequence"/>
</dbReference>
<dbReference type="SUPFAM" id="SSF48264">
    <property type="entry name" value="Cytochrome P450"/>
    <property type="match status" value="1"/>
</dbReference>
<dbReference type="OrthoDB" id="1844152at2759"/>
<comment type="cofactor">
    <cofactor evidence="1 7">
        <name>heme</name>
        <dbReference type="ChEBI" id="CHEBI:30413"/>
    </cofactor>
</comment>
<feature type="binding site" description="axial binding residue" evidence="7">
    <location>
        <position position="471"/>
    </location>
    <ligand>
        <name>heme</name>
        <dbReference type="ChEBI" id="CHEBI:30413"/>
    </ligand>
    <ligandPart>
        <name>Fe</name>
        <dbReference type="ChEBI" id="CHEBI:18248"/>
    </ligandPart>
</feature>
<keyword evidence="7" id="KW-0349">Heme</keyword>
<dbReference type="Pfam" id="PF00067">
    <property type="entry name" value="p450"/>
    <property type="match status" value="1"/>
</dbReference>
<protein>
    <recommendedName>
        <fullName evidence="11">Cytochrome P450</fullName>
    </recommendedName>
</protein>
<dbReference type="InterPro" id="IPR002403">
    <property type="entry name" value="Cyt_P450_E_grp-IV"/>
</dbReference>
<dbReference type="STRING" id="37992.A0A4Z0YCM1"/>
<comment type="similarity">
    <text evidence="2">Belongs to the cytochrome P450 family.</text>
</comment>
<proteinExistence type="inferred from homology"/>
<evidence type="ECO:0000256" key="4">
    <source>
        <dbReference type="ARBA" id="ARBA00023002"/>
    </source>
</evidence>
<keyword evidence="4" id="KW-0560">Oxidoreductase</keyword>
<evidence type="ECO:0000256" key="6">
    <source>
        <dbReference type="ARBA" id="ARBA00023033"/>
    </source>
</evidence>
<dbReference type="PANTHER" id="PTHR46206:SF4">
    <property type="entry name" value="P450, PUTATIVE (EUROFUNG)-RELATED"/>
    <property type="match status" value="1"/>
</dbReference>
<dbReference type="GO" id="GO:0004497">
    <property type="term" value="F:monooxygenase activity"/>
    <property type="evidence" value="ECO:0007669"/>
    <property type="project" value="UniProtKB-KW"/>
</dbReference>
<name>A0A4Z0YCM1_9PEZI</name>
<sequence>MDAHTQSAEYTARFAVPTFPSFSRFLDQPSHSQQALKTFVVISAVLFAFTLFYFTSRKNEYAVVNRTFPLEPSFFARLRWSTQALSILDAAEEKFRGRPYRLARGDKELIVLPAALIPELNRLGSDVLDARQSHAVAFVAHLTGLQLTVKASYQSRILQRRVSPALPELFLSVATRISVAMKQSLPDGDEWEKIKPLDAAVPCFSEAMSLVLFGEAMVKNPRLVELAYKLTEDLFAVAFIMRLVPSFLQSIVVWFLPVKWKLNRKWRELESIVGPEVQRQRKIKEDGGSTTGMDLLSCMVRDAVTAFEQDPSVLTILCGSVATAAIFSVGNLICHLVADLTANPDILDEVRAEIRTKHAEIGGRWDMDALGSLEKLESAMKETARLASSPLIVYNRVVKKDCVLGGVRIRRGQFITMSGRERTMNPTLYEDPDVYKGLRFCTPDKIDEHRTRPFRTVDTDILTWGAGRAACPGRAIADVAAKIFLVQLLDEYDFAFVDGKRLEPSTFHEFVFFNPDNEMLFRRRKDSISVRF</sequence>
<evidence type="ECO:0008006" key="11">
    <source>
        <dbReference type="Google" id="ProtNLM"/>
    </source>
</evidence>
<keyword evidence="3 7" id="KW-0479">Metal-binding</keyword>
<comment type="caution">
    <text evidence="9">The sequence shown here is derived from an EMBL/GenBank/DDBJ whole genome shotgun (WGS) entry which is preliminary data.</text>
</comment>
<evidence type="ECO:0000256" key="3">
    <source>
        <dbReference type="ARBA" id="ARBA00022723"/>
    </source>
</evidence>
<dbReference type="InterPro" id="IPR036396">
    <property type="entry name" value="Cyt_P450_sf"/>
</dbReference>
<keyword evidence="8" id="KW-1133">Transmembrane helix</keyword>